<dbReference type="Proteomes" id="UP000002219">
    <property type="component" value="Chromosome 1"/>
</dbReference>
<feature type="chain" id="PRO_5003092746" evidence="3">
    <location>
        <begin position="45"/>
        <end position="235"/>
    </location>
</feature>
<feature type="signal peptide" evidence="3">
    <location>
        <begin position="1"/>
        <end position="44"/>
    </location>
</feature>
<dbReference type="KEGG" id="nda:Ndas_3518"/>
<evidence type="ECO:0000256" key="2">
    <source>
        <dbReference type="SAM" id="MobiDB-lite"/>
    </source>
</evidence>
<dbReference type="CAZy" id="AA10">
    <property type="family name" value="Auxiliary Activities 10"/>
</dbReference>
<evidence type="ECO:0000256" key="1">
    <source>
        <dbReference type="ARBA" id="ARBA00022729"/>
    </source>
</evidence>
<dbReference type="EMBL" id="CP002040">
    <property type="protein sequence ID" value="ADH68919.1"/>
    <property type="molecule type" value="Genomic_DNA"/>
</dbReference>
<keyword evidence="1 3" id="KW-0732">Signal</keyword>
<dbReference type="PANTHER" id="PTHR34823">
    <property type="entry name" value="GLCNAC-BINDING PROTEIN A"/>
    <property type="match status" value="1"/>
</dbReference>
<gene>
    <name evidence="5" type="ordered locus">Ndas_3518</name>
</gene>
<dbReference type="SUPFAM" id="SSF81296">
    <property type="entry name" value="E set domains"/>
    <property type="match status" value="1"/>
</dbReference>
<organism evidence="5 6">
    <name type="scientific">Nocardiopsis dassonvillei (strain ATCC 23218 / DSM 43111 / CIP 107115 / JCM 7437 / KCTC 9190 / NBRC 14626 / NCTC 10488 / NRRL B-5397 / IMRU 509)</name>
    <name type="common">Actinomadura dassonvillei</name>
    <dbReference type="NCBI Taxonomy" id="446468"/>
    <lineage>
        <taxon>Bacteria</taxon>
        <taxon>Bacillati</taxon>
        <taxon>Actinomycetota</taxon>
        <taxon>Actinomycetes</taxon>
        <taxon>Streptosporangiales</taxon>
        <taxon>Nocardiopsidaceae</taxon>
        <taxon>Nocardiopsis</taxon>
    </lineage>
</organism>
<name>D7B4C4_NOCDD</name>
<evidence type="ECO:0000259" key="4">
    <source>
        <dbReference type="Pfam" id="PF03067"/>
    </source>
</evidence>
<feature type="region of interest" description="Disordered" evidence="2">
    <location>
        <begin position="1"/>
        <end position="22"/>
    </location>
</feature>
<reference evidence="5 6" key="1">
    <citation type="journal article" date="2010" name="Stand. Genomic Sci.">
        <title>Complete genome sequence of Nocardiopsis dassonvillei type strain (IMRU 509).</title>
        <authorList>
            <person name="Sun H."/>
            <person name="Lapidus A."/>
            <person name="Nolan M."/>
            <person name="Lucas S."/>
            <person name="Del Rio T.G."/>
            <person name="Tice H."/>
            <person name="Cheng J.F."/>
            <person name="Tapia R."/>
            <person name="Han C."/>
            <person name="Goodwin L."/>
            <person name="Pitluck S."/>
            <person name="Pagani I."/>
            <person name="Ivanova N."/>
            <person name="Mavromatis K."/>
            <person name="Mikhailova N."/>
            <person name="Pati A."/>
            <person name="Chen A."/>
            <person name="Palaniappan K."/>
            <person name="Land M."/>
            <person name="Hauser L."/>
            <person name="Chang Y.J."/>
            <person name="Jeffries C.D."/>
            <person name="Djao O.D."/>
            <person name="Rohde M."/>
            <person name="Sikorski J."/>
            <person name="Goker M."/>
            <person name="Woyke T."/>
            <person name="Bristow J."/>
            <person name="Eisen J.A."/>
            <person name="Markowitz V."/>
            <person name="Hugenholtz P."/>
            <person name="Kyrpides N.C."/>
            <person name="Klenk H.P."/>
        </authorList>
    </citation>
    <scope>NUCLEOTIDE SEQUENCE [LARGE SCALE GENOMIC DNA]</scope>
    <source>
        <strain evidence="6">ATCC 23218 / DSM 43111 / CIP 107115 / JCM 7437 / KCTC 9190 / NBRC 14626 / NCTC 10488 / NRRL B-5397 / IMRU 509</strain>
    </source>
</reference>
<dbReference type="Pfam" id="PF03067">
    <property type="entry name" value="LPMO_10"/>
    <property type="match status" value="1"/>
</dbReference>
<dbReference type="CDD" id="cd21177">
    <property type="entry name" value="LPMO_AA10"/>
    <property type="match status" value="1"/>
</dbReference>
<dbReference type="Gene3D" id="2.70.50.50">
    <property type="entry name" value="chitin-binding protein cbp21"/>
    <property type="match status" value="1"/>
</dbReference>
<dbReference type="InterPro" id="IPR004302">
    <property type="entry name" value="Cellulose/chitin-bd_N"/>
</dbReference>
<evidence type="ECO:0000313" key="5">
    <source>
        <dbReference type="EMBL" id="ADH68919.1"/>
    </source>
</evidence>
<dbReference type="InterPro" id="IPR014756">
    <property type="entry name" value="Ig_E-set"/>
</dbReference>
<evidence type="ECO:0000256" key="3">
    <source>
        <dbReference type="SAM" id="SignalP"/>
    </source>
</evidence>
<evidence type="ECO:0000313" key="6">
    <source>
        <dbReference type="Proteomes" id="UP000002219"/>
    </source>
</evidence>
<accession>D7B4C4</accession>
<protein>
    <submittedName>
        <fullName evidence="5">Chitin-binding domain 3 protein</fullName>
    </submittedName>
</protein>
<feature type="domain" description="Chitin-binding type-4" evidence="4">
    <location>
        <begin position="50"/>
        <end position="232"/>
    </location>
</feature>
<dbReference type="InterPro" id="IPR051024">
    <property type="entry name" value="GlcNAc_Chitin_IntDeg"/>
</dbReference>
<dbReference type="STRING" id="446468.Ndas_3518"/>
<dbReference type="AlphaFoldDB" id="D7B4C4"/>
<sequence length="235" mass="26044">MESMTPRTAETTETTESTGTTRRTWAARALVLASVPLVALTTMAAPASAHGSIVDPASRNYGCWERWGSDHLNPDMAQEDPMCWQAWQDNPNAMWNWNGLYRDNVGGDHQGQIPDGTLCSGGNTEGGRYDSMDAVGEWKTTDVGDDFTLHLYDQAQHGADYFRVYVTEQGFDPTTQALGWDDLELVEETGPYAPALDSYIDVSTSGRSGHHIVFTIWQASHMDQVYYLCSDVNFT</sequence>
<proteinExistence type="predicted"/>
<dbReference type="eggNOG" id="COG3397">
    <property type="taxonomic scope" value="Bacteria"/>
</dbReference>
<dbReference type="HOGENOM" id="CLU_039396_1_0_11"/>
<dbReference type="PANTHER" id="PTHR34823:SF1">
    <property type="entry name" value="CHITIN-BINDING TYPE-4 DOMAIN-CONTAINING PROTEIN"/>
    <property type="match status" value="1"/>
</dbReference>
<keyword evidence="6" id="KW-1185">Reference proteome</keyword>